<keyword evidence="2" id="KW-1185">Reference proteome</keyword>
<evidence type="ECO:0000313" key="2">
    <source>
        <dbReference type="Proteomes" id="UP000790377"/>
    </source>
</evidence>
<dbReference type="EMBL" id="MU267650">
    <property type="protein sequence ID" value="KAH7912493.1"/>
    <property type="molecule type" value="Genomic_DNA"/>
</dbReference>
<comment type="caution">
    <text evidence="1">The sequence shown here is derived from an EMBL/GenBank/DDBJ whole genome shotgun (WGS) entry which is preliminary data.</text>
</comment>
<organism evidence="1 2">
    <name type="scientific">Hygrophoropsis aurantiaca</name>
    <dbReference type="NCBI Taxonomy" id="72124"/>
    <lineage>
        <taxon>Eukaryota</taxon>
        <taxon>Fungi</taxon>
        <taxon>Dikarya</taxon>
        <taxon>Basidiomycota</taxon>
        <taxon>Agaricomycotina</taxon>
        <taxon>Agaricomycetes</taxon>
        <taxon>Agaricomycetidae</taxon>
        <taxon>Boletales</taxon>
        <taxon>Coniophorineae</taxon>
        <taxon>Hygrophoropsidaceae</taxon>
        <taxon>Hygrophoropsis</taxon>
    </lineage>
</organism>
<gene>
    <name evidence="1" type="ORF">BJ138DRAFT_1148243</name>
</gene>
<evidence type="ECO:0000313" key="1">
    <source>
        <dbReference type="EMBL" id="KAH7912493.1"/>
    </source>
</evidence>
<sequence>MLPDLPVEILCTIVNCLPTASILRLRQVSKHLNQITYDRTIWAHAYRTSSLVRREGPFTWQTAKVLEANLIESTKLSLNWAPNPDAKPVQTQVINLDKHTESELLCGRWLLSRKNSTQISCYDLDQAAEPMAKEPYSIFYECRERDFEITDHSCEHPLLSERSGDEDHAAAFFLVTEFHAVISLLRRTLYKVTLTQGSYPTLHMVFQTDHTAAYPIRSELFVGPRFLAISFYGTEYFPRDTVFVDIVTYQQYHVPESASDTTKDICFFTIISSSTHVLFIQGYGPRFGDTVTHIQAYIIPPLQGTAPAALASMTLELSHELITETDLSSYVLLRDSKLHQPSGAIHITIFAADKGSEEHKFAVYVVFVKLNPIVQGVGSITLETNVNDLNRFMGRELSDVRLQPSLNGCTRGALVYLDNETSCIAALVVDDENAANTRAAVGYVQCSRDHEEDVWIYIRAFDGYRGRIITTQEICGENSLIVDDFV</sequence>
<name>A0ACB8AIF1_9AGAM</name>
<dbReference type="Proteomes" id="UP000790377">
    <property type="component" value="Unassembled WGS sequence"/>
</dbReference>
<accession>A0ACB8AIF1</accession>
<protein>
    <submittedName>
        <fullName evidence="1">Uncharacterized protein</fullName>
    </submittedName>
</protein>
<proteinExistence type="predicted"/>
<reference evidence="1" key="1">
    <citation type="journal article" date="2021" name="New Phytol.">
        <title>Evolutionary innovations through gain and loss of genes in the ectomycorrhizal Boletales.</title>
        <authorList>
            <person name="Wu G."/>
            <person name="Miyauchi S."/>
            <person name="Morin E."/>
            <person name="Kuo A."/>
            <person name="Drula E."/>
            <person name="Varga T."/>
            <person name="Kohler A."/>
            <person name="Feng B."/>
            <person name="Cao Y."/>
            <person name="Lipzen A."/>
            <person name="Daum C."/>
            <person name="Hundley H."/>
            <person name="Pangilinan J."/>
            <person name="Johnson J."/>
            <person name="Barry K."/>
            <person name="LaButti K."/>
            <person name="Ng V."/>
            <person name="Ahrendt S."/>
            <person name="Min B."/>
            <person name="Choi I.G."/>
            <person name="Park H."/>
            <person name="Plett J.M."/>
            <person name="Magnuson J."/>
            <person name="Spatafora J.W."/>
            <person name="Nagy L.G."/>
            <person name="Henrissat B."/>
            <person name="Grigoriev I.V."/>
            <person name="Yang Z.L."/>
            <person name="Xu J."/>
            <person name="Martin F.M."/>
        </authorList>
    </citation>
    <scope>NUCLEOTIDE SEQUENCE</scope>
    <source>
        <strain evidence="1">ATCC 28755</strain>
    </source>
</reference>